<gene>
    <name evidence="1" type="ORF">D9619_012218</name>
</gene>
<organism evidence="1 2">
    <name type="scientific">Psilocybe cf. subviscida</name>
    <dbReference type="NCBI Taxonomy" id="2480587"/>
    <lineage>
        <taxon>Eukaryota</taxon>
        <taxon>Fungi</taxon>
        <taxon>Dikarya</taxon>
        <taxon>Basidiomycota</taxon>
        <taxon>Agaricomycotina</taxon>
        <taxon>Agaricomycetes</taxon>
        <taxon>Agaricomycetidae</taxon>
        <taxon>Agaricales</taxon>
        <taxon>Agaricineae</taxon>
        <taxon>Strophariaceae</taxon>
        <taxon>Psilocybe</taxon>
    </lineage>
</organism>
<sequence>MWMTLDYEPNEGFGLSSIEKLNIESPHYRCFFKRDTSTPHEPPSTVYPSGGIVVIIVHNIKTLLKKLKIRILGTTSGSRSNASVIRDIGRCNNADLSVNHNTSKTLEEVDRHDRDDGLLTLAKANALTLLHLANDIGPAHGYSGLGWQDLFAERTEWRKAR</sequence>
<name>A0A8H5B7E0_9AGAR</name>
<evidence type="ECO:0000313" key="1">
    <source>
        <dbReference type="EMBL" id="KAF5317927.1"/>
    </source>
</evidence>
<proteinExistence type="predicted"/>
<protein>
    <submittedName>
        <fullName evidence="1">Uncharacterized protein</fullName>
    </submittedName>
</protein>
<comment type="caution">
    <text evidence="1">The sequence shown here is derived from an EMBL/GenBank/DDBJ whole genome shotgun (WGS) entry which is preliminary data.</text>
</comment>
<accession>A0A8H5B7E0</accession>
<reference evidence="1 2" key="1">
    <citation type="journal article" date="2020" name="ISME J.">
        <title>Uncovering the hidden diversity of litter-decomposition mechanisms in mushroom-forming fungi.</title>
        <authorList>
            <person name="Floudas D."/>
            <person name="Bentzer J."/>
            <person name="Ahren D."/>
            <person name="Johansson T."/>
            <person name="Persson P."/>
            <person name="Tunlid A."/>
        </authorList>
    </citation>
    <scope>NUCLEOTIDE SEQUENCE [LARGE SCALE GENOMIC DNA]</scope>
    <source>
        <strain evidence="1 2">CBS 101986</strain>
    </source>
</reference>
<dbReference type="Proteomes" id="UP000567179">
    <property type="component" value="Unassembled WGS sequence"/>
</dbReference>
<keyword evidence="2" id="KW-1185">Reference proteome</keyword>
<dbReference type="AlphaFoldDB" id="A0A8H5B7E0"/>
<dbReference type="EMBL" id="JAACJJ010000031">
    <property type="protein sequence ID" value="KAF5317927.1"/>
    <property type="molecule type" value="Genomic_DNA"/>
</dbReference>
<evidence type="ECO:0000313" key="2">
    <source>
        <dbReference type="Proteomes" id="UP000567179"/>
    </source>
</evidence>